<evidence type="ECO:0000259" key="13">
    <source>
        <dbReference type="Pfam" id="PF00487"/>
    </source>
</evidence>
<reference evidence="14 15" key="1">
    <citation type="submission" date="2020-06" db="EMBL/GenBank/DDBJ databases">
        <title>Taxonomy, biology and ecology of Rhodococcus bacteria occurring in California pistachio and other woody hosts as revealed by genome sequence analyses.</title>
        <authorList>
            <person name="Gai Y."/>
            <person name="Riely B."/>
        </authorList>
    </citation>
    <scope>NUCLEOTIDE SEQUENCE [LARGE SCALE GENOMIC DNA]</scope>
    <source>
        <strain evidence="14 15">BP-284</strain>
    </source>
</reference>
<evidence type="ECO:0000256" key="11">
    <source>
        <dbReference type="ARBA" id="ARBA00023136"/>
    </source>
</evidence>
<comment type="caution">
    <text evidence="14">The sequence shown here is derived from an EMBL/GenBank/DDBJ whole genome shotgun (WGS) entry which is preliminary data.</text>
</comment>
<feature type="domain" description="Fatty acid desaturase" evidence="13">
    <location>
        <begin position="112"/>
        <end position="332"/>
    </location>
</feature>
<evidence type="ECO:0000256" key="2">
    <source>
        <dbReference type="ARBA" id="ARBA00010823"/>
    </source>
</evidence>
<dbReference type="InterPro" id="IPR033885">
    <property type="entry name" value="AlkB/XylM"/>
</dbReference>
<feature type="transmembrane region" description="Helical" evidence="12">
    <location>
        <begin position="36"/>
        <end position="58"/>
    </location>
</feature>
<evidence type="ECO:0000313" key="14">
    <source>
        <dbReference type="EMBL" id="MBY6321404.1"/>
    </source>
</evidence>
<dbReference type="PANTHER" id="PTHR38674:SF1">
    <property type="entry name" value="ALKANE 1-MONOOXYGENASE 1"/>
    <property type="match status" value="1"/>
</dbReference>
<protein>
    <submittedName>
        <fullName evidence="14">Alkane 1-monooxygenase</fullName>
    </submittedName>
</protein>
<evidence type="ECO:0000256" key="4">
    <source>
        <dbReference type="ARBA" id="ARBA00022519"/>
    </source>
</evidence>
<evidence type="ECO:0000313" key="15">
    <source>
        <dbReference type="Proteomes" id="UP001520140"/>
    </source>
</evidence>
<evidence type="ECO:0000256" key="9">
    <source>
        <dbReference type="ARBA" id="ARBA00023004"/>
    </source>
</evidence>
<evidence type="ECO:0000256" key="8">
    <source>
        <dbReference type="ARBA" id="ARBA00023002"/>
    </source>
</evidence>
<sequence length="366" mass="41088">MVKWTDPNRLLWPCALLVPLSPFIGAALVATVGPGLFWATGMLLVVVVLPLVDVIAGTDDRNPPDSMMRELERDRWYRWCTYLYLPLQYGAVVFACWAWTHAPMGTPERIGLALSVGVVSGIGINAAHELGHKRTAHERAFAVIALGPSFYGHFYIEHNHGHHLHVATPQDAASSRYGESFWTFLPRSIVGGARGAWNHEAARLRRRGHGPMHRGNRVLVSLVPSVVLVVVVVALFGPAVLPWLALQAALAVVFLESANYLEHYGLLRERRPDGTWVKVAPRHSWNSNHRFSNVFLYHLQRHSDHHANPLRRYQTLRSMPDAPQLPAGYAAMVLLAWVPPLWRRIMDPRLLDHYDGRIELVNTGST</sequence>
<evidence type="ECO:0000256" key="3">
    <source>
        <dbReference type="ARBA" id="ARBA00022475"/>
    </source>
</evidence>
<keyword evidence="8" id="KW-0560">Oxidoreductase</keyword>
<keyword evidence="10" id="KW-0503">Monooxygenase</keyword>
<evidence type="ECO:0000256" key="12">
    <source>
        <dbReference type="SAM" id="Phobius"/>
    </source>
</evidence>
<evidence type="ECO:0000256" key="10">
    <source>
        <dbReference type="ARBA" id="ARBA00023033"/>
    </source>
</evidence>
<feature type="transmembrane region" description="Helical" evidence="12">
    <location>
        <begin position="112"/>
        <end position="128"/>
    </location>
</feature>
<dbReference type="EMBL" id="JABUKG010000010">
    <property type="protein sequence ID" value="MBY6321404.1"/>
    <property type="molecule type" value="Genomic_DNA"/>
</dbReference>
<gene>
    <name evidence="14" type="ORF">HQ605_11265</name>
</gene>
<dbReference type="CDD" id="cd03512">
    <property type="entry name" value="Alkane-hydroxylase"/>
    <property type="match status" value="1"/>
</dbReference>
<feature type="transmembrane region" description="Helical" evidence="12">
    <location>
        <begin position="218"/>
        <end position="237"/>
    </location>
</feature>
<evidence type="ECO:0000256" key="1">
    <source>
        <dbReference type="ARBA" id="ARBA00004429"/>
    </source>
</evidence>
<keyword evidence="4" id="KW-0997">Cell inner membrane</keyword>
<organism evidence="14 15">
    <name type="scientific">Rhodococcoides kroppenstedtii</name>
    <dbReference type="NCBI Taxonomy" id="293050"/>
    <lineage>
        <taxon>Bacteria</taxon>
        <taxon>Bacillati</taxon>
        <taxon>Actinomycetota</taxon>
        <taxon>Actinomycetes</taxon>
        <taxon>Mycobacteriales</taxon>
        <taxon>Nocardiaceae</taxon>
        <taxon>Rhodococcoides</taxon>
    </lineage>
</organism>
<proteinExistence type="inferred from homology"/>
<comment type="similarity">
    <text evidence="2">Belongs to the fatty acid desaturase type 1 family. AlkB subfamily.</text>
</comment>
<keyword evidence="5 12" id="KW-0812">Transmembrane</keyword>
<evidence type="ECO:0000256" key="6">
    <source>
        <dbReference type="ARBA" id="ARBA00022723"/>
    </source>
</evidence>
<keyword evidence="15" id="KW-1185">Reference proteome</keyword>
<keyword evidence="6" id="KW-0479">Metal-binding</keyword>
<accession>A0ABS7NTQ4</accession>
<evidence type="ECO:0000256" key="7">
    <source>
        <dbReference type="ARBA" id="ARBA00022989"/>
    </source>
</evidence>
<evidence type="ECO:0000256" key="5">
    <source>
        <dbReference type="ARBA" id="ARBA00022692"/>
    </source>
</evidence>
<dbReference type="Pfam" id="PF00487">
    <property type="entry name" value="FA_desaturase"/>
    <property type="match status" value="1"/>
</dbReference>
<keyword evidence="7 12" id="KW-1133">Transmembrane helix</keyword>
<dbReference type="PANTHER" id="PTHR38674">
    <property type="entry name" value="ALKANE 1-MONOOXYGENASE 1"/>
    <property type="match status" value="1"/>
</dbReference>
<keyword evidence="9" id="KW-0408">Iron</keyword>
<keyword evidence="11 12" id="KW-0472">Membrane</keyword>
<comment type="subcellular location">
    <subcellularLocation>
        <location evidence="1">Cell inner membrane</location>
        <topology evidence="1">Multi-pass membrane protein</topology>
    </subcellularLocation>
</comment>
<keyword evidence="3" id="KW-1003">Cell membrane</keyword>
<name>A0ABS7NTQ4_9NOCA</name>
<dbReference type="Proteomes" id="UP001520140">
    <property type="component" value="Unassembled WGS sequence"/>
</dbReference>
<feature type="transmembrane region" description="Helical" evidence="12">
    <location>
        <begin position="79"/>
        <end position="100"/>
    </location>
</feature>
<dbReference type="InterPro" id="IPR005804">
    <property type="entry name" value="FA_desaturase_dom"/>
</dbReference>